<proteinExistence type="predicted"/>
<dbReference type="AlphaFoldDB" id="A0A2K8SX98"/>
<evidence type="ECO:0000313" key="1">
    <source>
        <dbReference type="EMBL" id="AUB40064.1"/>
    </source>
</evidence>
<protein>
    <submittedName>
        <fullName evidence="1">IS4 transposase</fullName>
    </submittedName>
</protein>
<reference evidence="1 2" key="1">
    <citation type="submission" date="2017-11" db="EMBL/GenBank/DDBJ databases">
        <title>Complete genome of a free-living desiccation-tolerant cyanobacterium and its photosynthetic adaptation to extreme terrestrial habitat.</title>
        <authorList>
            <person name="Shang J."/>
        </authorList>
    </citation>
    <scope>NUCLEOTIDE SEQUENCE [LARGE SCALE GENOMIC DNA]</scope>
    <source>
        <strain evidence="1 2">CCNUN1</strain>
    </source>
</reference>
<dbReference type="KEGG" id="nfl:COO91_06061"/>
<name>A0A2K8SX98_9NOSO</name>
<organism evidence="1 2">
    <name type="scientific">Nostoc flagelliforme CCNUN1</name>
    <dbReference type="NCBI Taxonomy" id="2038116"/>
    <lineage>
        <taxon>Bacteria</taxon>
        <taxon>Bacillati</taxon>
        <taxon>Cyanobacteriota</taxon>
        <taxon>Cyanophyceae</taxon>
        <taxon>Nostocales</taxon>
        <taxon>Nostocaceae</taxon>
        <taxon>Nostoc</taxon>
    </lineage>
</organism>
<accession>A0A2K8SX98</accession>
<sequence length="38" mass="4279">MAKKRPARKGNPDLRQQHVPAPQIEQIAILLNAISFLD</sequence>
<evidence type="ECO:0000313" key="2">
    <source>
        <dbReference type="Proteomes" id="UP000232003"/>
    </source>
</evidence>
<keyword evidence="2" id="KW-1185">Reference proteome</keyword>
<dbReference type="Proteomes" id="UP000232003">
    <property type="component" value="Chromosome"/>
</dbReference>
<gene>
    <name evidence="1" type="ORF">COO91_06061</name>
</gene>
<dbReference type="EMBL" id="CP024785">
    <property type="protein sequence ID" value="AUB40064.1"/>
    <property type="molecule type" value="Genomic_DNA"/>
</dbReference>